<evidence type="ECO:0008006" key="4">
    <source>
        <dbReference type="Google" id="ProtNLM"/>
    </source>
</evidence>
<keyword evidence="3" id="KW-1185">Reference proteome</keyword>
<dbReference type="EMBL" id="FXAF01000006">
    <property type="protein sequence ID" value="SMF48419.1"/>
    <property type="molecule type" value="Genomic_DNA"/>
</dbReference>
<accession>A0A1X7F9F4</accession>
<organism evidence="2 3">
    <name type="scientific">Xaviernesmea oryzae</name>
    <dbReference type="NCBI Taxonomy" id="464029"/>
    <lineage>
        <taxon>Bacteria</taxon>
        <taxon>Pseudomonadati</taxon>
        <taxon>Pseudomonadota</taxon>
        <taxon>Alphaproteobacteria</taxon>
        <taxon>Hyphomicrobiales</taxon>
        <taxon>Rhizobiaceae</taxon>
        <taxon>Rhizobium/Agrobacterium group</taxon>
        <taxon>Xaviernesmea</taxon>
    </lineage>
</organism>
<dbReference type="GO" id="GO:0003723">
    <property type="term" value="F:RNA binding"/>
    <property type="evidence" value="ECO:0007669"/>
    <property type="project" value="UniProtKB-KW"/>
</dbReference>
<dbReference type="Pfam" id="PF06353">
    <property type="entry name" value="DUF1062"/>
    <property type="match status" value="1"/>
</dbReference>
<reference evidence="3" key="1">
    <citation type="submission" date="2017-04" db="EMBL/GenBank/DDBJ databases">
        <authorList>
            <person name="Varghese N."/>
            <person name="Submissions S."/>
        </authorList>
    </citation>
    <scope>NUCLEOTIDE SEQUENCE [LARGE SCALE GENOMIC DNA]</scope>
    <source>
        <strain evidence="3">B4P</strain>
    </source>
</reference>
<evidence type="ECO:0000256" key="1">
    <source>
        <dbReference type="PROSITE-ProRule" id="PRU00182"/>
    </source>
</evidence>
<sequence length="208" mass="23046">MCDILRVEWTVIPKFPPQAILSCAGCGSQRAFRSSGRIRLNASGKRLDAWLIYKCIVCDGTWNRPVFERQSVRSLDPAVLEAMQASTPEAVARLEFDAEALRAKAGRIAESEEFEVRKRVLCAAGDWKRIGIAFALPFPAGPRLDRLLAAELGLSRSRLQRLFETGGITVEPDRKEALKRGIRDNTVITLDLEDEAERMAAGRMAMGG</sequence>
<proteinExistence type="predicted"/>
<evidence type="ECO:0000313" key="2">
    <source>
        <dbReference type="EMBL" id="SMF48419.1"/>
    </source>
</evidence>
<dbReference type="AlphaFoldDB" id="A0A1X7F9F4"/>
<dbReference type="InterPro" id="IPR009412">
    <property type="entry name" value="DUF1062"/>
</dbReference>
<dbReference type="RefSeq" id="WP_085422717.1">
    <property type="nucleotide sequence ID" value="NZ_FXAF01000006.1"/>
</dbReference>
<dbReference type="Proteomes" id="UP000192903">
    <property type="component" value="Unassembled WGS sequence"/>
</dbReference>
<dbReference type="OrthoDB" id="9810886at2"/>
<name>A0A1X7F9F4_9HYPH</name>
<dbReference type="PIRSF" id="PIRSF021719">
    <property type="entry name" value="DUF1062"/>
    <property type="match status" value="1"/>
</dbReference>
<gene>
    <name evidence="2" type="ORF">SAMN02982989_2548</name>
</gene>
<dbReference type="InterPro" id="IPR036986">
    <property type="entry name" value="S4_RNA-bd_sf"/>
</dbReference>
<dbReference type="STRING" id="464029.SAMN02982989_2548"/>
<evidence type="ECO:0000313" key="3">
    <source>
        <dbReference type="Proteomes" id="UP000192903"/>
    </source>
</evidence>
<keyword evidence="1" id="KW-0694">RNA-binding</keyword>
<dbReference type="Gene3D" id="3.10.290.10">
    <property type="entry name" value="RNA-binding S4 domain"/>
    <property type="match status" value="1"/>
</dbReference>
<dbReference type="PROSITE" id="PS50889">
    <property type="entry name" value="S4"/>
    <property type="match status" value="1"/>
</dbReference>
<protein>
    <recommendedName>
        <fullName evidence="4">DUF1062 domain-containing protein</fullName>
    </recommendedName>
</protein>